<evidence type="ECO:0000313" key="4">
    <source>
        <dbReference type="Proteomes" id="UP000533598"/>
    </source>
</evidence>
<evidence type="ECO:0000313" key="3">
    <source>
        <dbReference type="EMBL" id="MBB4679602.1"/>
    </source>
</evidence>
<gene>
    <name evidence="3" type="ORF">HNR67_005720</name>
</gene>
<dbReference type="EMBL" id="JACHMH010000001">
    <property type="protein sequence ID" value="MBB4679602.1"/>
    <property type="molecule type" value="Genomic_DNA"/>
</dbReference>
<evidence type="ECO:0000259" key="1">
    <source>
        <dbReference type="Pfam" id="PF00501"/>
    </source>
</evidence>
<dbReference type="GO" id="GO:0016878">
    <property type="term" value="F:acid-thiol ligase activity"/>
    <property type="evidence" value="ECO:0007669"/>
    <property type="project" value="UniProtKB-ARBA"/>
</dbReference>
<dbReference type="InterPro" id="IPR045851">
    <property type="entry name" value="AMP-bd_C_sf"/>
</dbReference>
<dbReference type="AlphaFoldDB" id="A0A7W7CEA4"/>
<dbReference type="InterPro" id="IPR020845">
    <property type="entry name" value="AMP-binding_CS"/>
</dbReference>
<feature type="domain" description="AMP-binding enzyme C-terminal" evidence="2">
    <location>
        <begin position="396"/>
        <end position="455"/>
    </location>
</feature>
<keyword evidence="3" id="KW-0436">Ligase</keyword>
<protein>
    <submittedName>
        <fullName evidence="3">Acyl-CoA synthetase (AMP-forming)/AMP-acid ligase II</fullName>
    </submittedName>
</protein>
<dbReference type="CDD" id="cd04433">
    <property type="entry name" value="AFD_class_I"/>
    <property type="match status" value="1"/>
</dbReference>
<dbReference type="PANTHER" id="PTHR43767:SF1">
    <property type="entry name" value="NONRIBOSOMAL PEPTIDE SYNTHASE PES1 (EUROFUNG)-RELATED"/>
    <property type="match status" value="1"/>
</dbReference>
<dbReference type="PROSITE" id="PS00455">
    <property type="entry name" value="AMP_BINDING"/>
    <property type="match status" value="1"/>
</dbReference>
<comment type="caution">
    <text evidence="3">The sequence shown here is derived from an EMBL/GenBank/DDBJ whole genome shotgun (WGS) entry which is preliminary data.</text>
</comment>
<proteinExistence type="predicted"/>
<dbReference type="RefSeq" id="WP_185005328.1">
    <property type="nucleotide sequence ID" value="NZ_BAAAUI010000001.1"/>
</dbReference>
<dbReference type="Pfam" id="PF00501">
    <property type="entry name" value="AMP-binding"/>
    <property type="match status" value="1"/>
</dbReference>
<sequence length="470" mass="51356">MTAKLFSADSVETFAEFERKALAMAEVLAGLGVRAGTRVVLKAGNSAGFIGGLLALMHLGASIVLVDQQEKAEETERVRQRSRAEIVLVDDEAPVLECAGLVNLYLVRVAAADRTPTAPALDFSTWEARPDSLIMWSSGSTGEPKGIVKNGGRFLMNLRRNAAQVGHTPEDVLLPLLPFNHQYGLSMVLIAWLVRCSLVIAPYRRLDRTLRMAEFTGATVLDATPATYRSILNIIATRATAKDSLRTARMLCSGAAPLDPALSERYEEVFALPLLDSYGSTELNNISFANPENPTACGKVMPGLDIRIVTDEGNPAAPGEIGEILIDSPDMMLGHLAPDGTLTPTPQGWFHTGDLGYLDPNENLYVLGRKQAVHRNGYTLYPEVIERKIAHRGCSAKVIALPAADRGSALVFFVEDEQGRPARHWQDLVNEVLPAWEQPNRVHVVERFPLNPNGKPHKRRLEELAAELYG</sequence>
<name>A0A7W7CEA4_9PSEU</name>
<feature type="domain" description="AMP-dependent synthetase/ligase" evidence="1">
    <location>
        <begin position="13"/>
        <end position="334"/>
    </location>
</feature>
<dbReference type="InterPro" id="IPR042099">
    <property type="entry name" value="ANL_N_sf"/>
</dbReference>
<dbReference type="InterPro" id="IPR000873">
    <property type="entry name" value="AMP-dep_synth/lig_dom"/>
</dbReference>
<accession>A0A7W7CEA4</accession>
<evidence type="ECO:0000259" key="2">
    <source>
        <dbReference type="Pfam" id="PF13193"/>
    </source>
</evidence>
<dbReference type="Proteomes" id="UP000533598">
    <property type="component" value="Unassembled WGS sequence"/>
</dbReference>
<keyword evidence="4" id="KW-1185">Reference proteome</keyword>
<dbReference type="SUPFAM" id="SSF56801">
    <property type="entry name" value="Acetyl-CoA synthetase-like"/>
    <property type="match status" value="1"/>
</dbReference>
<dbReference type="PANTHER" id="PTHR43767">
    <property type="entry name" value="LONG-CHAIN-FATTY-ACID--COA LIGASE"/>
    <property type="match status" value="1"/>
</dbReference>
<dbReference type="InterPro" id="IPR025110">
    <property type="entry name" value="AMP-bd_C"/>
</dbReference>
<dbReference type="Gene3D" id="3.40.50.12780">
    <property type="entry name" value="N-terminal domain of ligase-like"/>
    <property type="match status" value="1"/>
</dbReference>
<reference evidence="3 4" key="1">
    <citation type="submission" date="2020-08" db="EMBL/GenBank/DDBJ databases">
        <title>Sequencing the genomes of 1000 actinobacteria strains.</title>
        <authorList>
            <person name="Klenk H.-P."/>
        </authorList>
    </citation>
    <scope>NUCLEOTIDE SEQUENCE [LARGE SCALE GENOMIC DNA]</scope>
    <source>
        <strain evidence="3 4">DSM 44230</strain>
    </source>
</reference>
<dbReference type="InterPro" id="IPR050237">
    <property type="entry name" value="ATP-dep_AMP-bd_enzyme"/>
</dbReference>
<organism evidence="3 4">
    <name type="scientific">Crossiella cryophila</name>
    <dbReference type="NCBI Taxonomy" id="43355"/>
    <lineage>
        <taxon>Bacteria</taxon>
        <taxon>Bacillati</taxon>
        <taxon>Actinomycetota</taxon>
        <taxon>Actinomycetes</taxon>
        <taxon>Pseudonocardiales</taxon>
        <taxon>Pseudonocardiaceae</taxon>
        <taxon>Crossiella</taxon>
    </lineage>
</organism>
<dbReference type="Pfam" id="PF13193">
    <property type="entry name" value="AMP-binding_C"/>
    <property type="match status" value="1"/>
</dbReference>
<dbReference type="Gene3D" id="3.30.300.30">
    <property type="match status" value="1"/>
</dbReference>